<dbReference type="OrthoDB" id="9808041at2"/>
<evidence type="ECO:0000256" key="5">
    <source>
        <dbReference type="ARBA" id="ARBA00022679"/>
    </source>
</evidence>
<evidence type="ECO:0000256" key="2">
    <source>
        <dbReference type="ARBA" id="ARBA00005810"/>
    </source>
</evidence>
<dbReference type="EC" id="2.7.6.3" evidence="3"/>
<dbReference type="GO" id="GO:0003848">
    <property type="term" value="F:2-amino-4-hydroxy-6-hydroxymethyldihydropteridine diphosphokinase activity"/>
    <property type="evidence" value="ECO:0007669"/>
    <property type="project" value="UniProtKB-EC"/>
</dbReference>
<dbReference type="SUPFAM" id="SSF55083">
    <property type="entry name" value="6-hydroxymethyl-7,8-dihydropterin pyrophosphokinase, HPPK"/>
    <property type="match status" value="1"/>
</dbReference>
<dbReference type="Pfam" id="PF01288">
    <property type="entry name" value="HPPK"/>
    <property type="match status" value="1"/>
</dbReference>
<reference evidence="14 15" key="1">
    <citation type="submission" date="2017-09" db="EMBL/GenBank/DDBJ databases">
        <title>The Catabolism of 3,6-Dichlorosalicylic acid is Initiated by the Cytochrome P450 Monooxygenase DsmABC in Rhizorhabdus dicambivorans Ndbn-20.</title>
        <authorList>
            <person name="Na L."/>
        </authorList>
    </citation>
    <scope>NUCLEOTIDE SEQUENCE [LARGE SCALE GENOMIC DNA]</scope>
    <source>
        <strain evidence="14 15">Ndbn-20m</strain>
    </source>
</reference>
<gene>
    <name evidence="14" type="primary">folK</name>
    <name evidence="14" type="ORF">COO09_13895</name>
</gene>
<protein>
    <recommendedName>
        <fullName evidence="4">2-amino-4-hydroxy-6-hydroxymethyldihydropteridine pyrophosphokinase</fullName>
        <ecNumber evidence="3">2.7.6.3</ecNumber>
    </recommendedName>
    <alternativeName>
        <fullName evidence="11">6-hydroxymethyl-7,8-dihydropterin pyrophosphokinase</fullName>
    </alternativeName>
    <alternativeName>
        <fullName evidence="12">7,8-dihydro-6-hydroxymethylpterin-pyrophosphokinase</fullName>
    </alternativeName>
</protein>
<dbReference type="InterPro" id="IPR000550">
    <property type="entry name" value="Hppk"/>
</dbReference>
<organism evidence="14 15">
    <name type="scientific">Rhizorhabdus dicambivorans</name>
    <dbReference type="NCBI Taxonomy" id="1850238"/>
    <lineage>
        <taxon>Bacteria</taxon>
        <taxon>Pseudomonadati</taxon>
        <taxon>Pseudomonadota</taxon>
        <taxon>Alphaproteobacteria</taxon>
        <taxon>Sphingomonadales</taxon>
        <taxon>Sphingomonadaceae</taxon>
        <taxon>Rhizorhabdus</taxon>
    </lineage>
</organism>
<evidence type="ECO:0000256" key="3">
    <source>
        <dbReference type="ARBA" id="ARBA00013253"/>
    </source>
</evidence>
<keyword evidence="9" id="KW-0289">Folate biosynthesis</keyword>
<dbReference type="PANTHER" id="PTHR43071">
    <property type="entry name" value="2-AMINO-4-HYDROXY-6-HYDROXYMETHYLDIHYDROPTERIDINE PYROPHOSPHOKINASE"/>
    <property type="match status" value="1"/>
</dbReference>
<dbReference type="GO" id="GO:0046654">
    <property type="term" value="P:tetrahydrofolate biosynthetic process"/>
    <property type="evidence" value="ECO:0007669"/>
    <property type="project" value="UniProtKB-UniPathway"/>
</dbReference>
<keyword evidence="5" id="KW-0808">Transferase</keyword>
<comment type="function">
    <text evidence="10">Catalyzes the transfer of pyrophosphate from adenosine triphosphate (ATP) to 6-hydroxymethyl-7,8-dihydropterin, an enzymatic step in folate biosynthesis pathway.</text>
</comment>
<evidence type="ECO:0000256" key="8">
    <source>
        <dbReference type="ARBA" id="ARBA00022840"/>
    </source>
</evidence>
<evidence type="ECO:0000256" key="7">
    <source>
        <dbReference type="ARBA" id="ARBA00022777"/>
    </source>
</evidence>
<evidence type="ECO:0000256" key="10">
    <source>
        <dbReference type="ARBA" id="ARBA00029409"/>
    </source>
</evidence>
<sequence>MAPYLYAIGLGSNRRHGRHGAPAAVLRAALAALVGDDIRVTALSPVIATPPLGPAGRSFANAAAIIETRLGPAMLLIRLKAIEAAFGRRRGRRWGARVIDLDILLWSGGRYHHGRRLAIPHRGLEQRDFVLRPLAAIAPGWKVGRGARTVRQARHRLIRG</sequence>
<dbReference type="Proteomes" id="UP000218934">
    <property type="component" value="Unassembled WGS sequence"/>
</dbReference>
<accession>A0A2A4FVY4</accession>
<dbReference type="InterPro" id="IPR035907">
    <property type="entry name" value="Hppk_sf"/>
</dbReference>
<keyword evidence="15" id="KW-1185">Reference proteome</keyword>
<dbReference type="EMBL" id="NWUF01000013">
    <property type="protein sequence ID" value="PCE41608.1"/>
    <property type="molecule type" value="Genomic_DNA"/>
</dbReference>
<dbReference type="KEGG" id="rdi:CMV14_08965"/>
<evidence type="ECO:0000256" key="6">
    <source>
        <dbReference type="ARBA" id="ARBA00022741"/>
    </source>
</evidence>
<comment type="similarity">
    <text evidence="2">Belongs to the HPPK family.</text>
</comment>
<evidence type="ECO:0000256" key="12">
    <source>
        <dbReference type="ARBA" id="ARBA00033413"/>
    </source>
</evidence>
<dbReference type="PANTHER" id="PTHR43071:SF1">
    <property type="entry name" value="2-AMINO-4-HYDROXY-6-HYDROXYMETHYLDIHYDROPTERIDINE PYROPHOSPHOKINASE"/>
    <property type="match status" value="1"/>
</dbReference>
<evidence type="ECO:0000256" key="1">
    <source>
        <dbReference type="ARBA" id="ARBA00005051"/>
    </source>
</evidence>
<dbReference type="AlphaFoldDB" id="A0A2A4FVY4"/>
<dbReference type="NCBIfam" id="TIGR01498">
    <property type="entry name" value="folK"/>
    <property type="match status" value="1"/>
</dbReference>
<evidence type="ECO:0000256" key="11">
    <source>
        <dbReference type="ARBA" id="ARBA00029766"/>
    </source>
</evidence>
<keyword evidence="8" id="KW-0067">ATP-binding</keyword>
<evidence type="ECO:0000256" key="9">
    <source>
        <dbReference type="ARBA" id="ARBA00022909"/>
    </source>
</evidence>
<proteinExistence type="inferred from homology"/>
<keyword evidence="7 14" id="KW-0418">Kinase</keyword>
<dbReference type="GO" id="GO:0016301">
    <property type="term" value="F:kinase activity"/>
    <property type="evidence" value="ECO:0007669"/>
    <property type="project" value="UniProtKB-KW"/>
</dbReference>
<dbReference type="UniPathway" id="UPA00077">
    <property type="reaction ID" value="UER00155"/>
</dbReference>
<evidence type="ECO:0000313" key="15">
    <source>
        <dbReference type="Proteomes" id="UP000218934"/>
    </source>
</evidence>
<keyword evidence="6" id="KW-0547">Nucleotide-binding</keyword>
<evidence type="ECO:0000259" key="13">
    <source>
        <dbReference type="PROSITE" id="PS00794"/>
    </source>
</evidence>
<name>A0A2A4FVY4_9SPHN</name>
<dbReference type="RefSeq" id="WP_066964293.1">
    <property type="nucleotide sequence ID" value="NZ_CP023449.1"/>
</dbReference>
<dbReference type="Gene3D" id="3.30.70.560">
    <property type="entry name" value="7,8-Dihydro-6-hydroxymethylpterin-pyrophosphokinase HPPK"/>
    <property type="match status" value="1"/>
</dbReference>
<comment type="caution">
    <text evidence="14">The sequence shown here is derived from an EMBL/GenBank/DDBJ whole genome shotgun (WGS) entry which is preliminary data.</text>
</comment>
<evidence type="ECO:0000313" key="14">
    <source>
        <dbReference type="EMBL" id="PCE41608.1"/>
    </source>
</evidence>
<evidence type="ECO:0000256" key="4">
    <source>
        <dbReference type="ARBA" id="ARBA00016218"/>
    </source>
</evidence>
<dbReference type="GO" id="GO:0005524">
    <property type="term" value="F:ATP binding"/>
    <property type="evidence" value="ECO:0007669"/>
    <property type="project" value="UniProtKB-KW"/>
</dbReference>
<feature type="domain" description="7,8-dihydro-6-hydroxymethylpterin-pyrophosphokinase" evidence="13">
    <location>
        <begin position="93"/>
        <end position="104"/>
    </location>
</feature>
<dbReference type="PROSITE" id="PS00794">
    <property type="entry name" value="HPPK"/>
    <property type="match status" value="1"/>
</dbReference>
<dbReference type="GO" id="GO:0046656">
    <property type="term" value="P:folic acid biosynthetic process"/>
    <property type="evidence" value="ECO:0007669"/>
    <property type="project" value="UniProtKB-KW"/>
</dbReference>
<comment type="pathway">
    <text evidence="1">Cofactor biosynthesis; tetrahydrofolate biosynthesis; 2-amino-4-hydroxy-6-hydroxymethyl-7,8-dihydropteridine diphosphate from 7,8-dihydroneopterin triphosphate: step 4/4.</text>
</comment>